<dbReference type="SUPFAM" id="SSF51556">
    <property type="entry name" value="Metallo-dependent hydrolases"/>
    <property type="match status" value="1"/>
</dbReference>
<dbReference type="GO" id="GO:0016787">
    <property type="term" value="F:hydrolase activity"/>
    <property type="evidence" value="ECO:0007669"/>
    <property type="project" value="InterPro"/>
</dbReference>
<dbReference type="InterPro" id="IPR032465">
    <property type="entry name" value="ACMSD"/>
</dbReference>
<evidence type="ECO:0000259" key="2">
    <source>
        <dbReference type="Pfam" id="PF04909"/>
    </source>
</evidence>
<name>A0A645DLV9_9ZZZZ</name>
<dbReference type="GO" id="GO:0016831">
    <property type="term" value="F:carboxy-lyase activity"/>
    <property type="evidence" value="ECO:0007669"/>
    <property type="project" value="InterPro"/>
</dbReference>
<dbReference type="InterPro" id="IPR006680">
    <property type="entry name" value="Amidohydro-rel"/>
</dbReference>
<dbReference type="Pfam" id="PF04909">
    <property type="entry name" value="Amidohydro_2"/>
    <property type="match status" value="1"/>
</dbReference>
<feature type="domain" description="Amidohydrolase-related" evidence="2">
    <location>
        <begin position="35"/>
        <end position="241"/>
    </location>
</feature>
<evidence type="ECO:0000313" key="3">
    <source>
        <dbReference type="EMBL" id="MPM90267.1"/>
    </source>
</evidence>
<evidence type="ECO:0000256" key="1">
    <source>
        <dbReference type="ARBA" id="ARBA00023239"/>
    </source>
</evidence>
<organism evidence="3">
    <name type="scientific">bioreactor metagenome</name>
    <dbReference type="NCBI Taxonomy" id="1076179"/>
    <lineage>
        <taxon>unclassified sequences</taxon>
        <taxon>metagenomes</taxon>
        <taxon>ecological metagenomes</taxon>
    </lineage>
</organism>
<sequence length="248" mass="28075">MDALKAYMGVCGIDKCVAYATFPDRFRDSGLMCNQNQYLAKAIEDCPDIYGFGTVDFEQDNLEEQLDEIHALSFKGIKIHPQAQEISVDGEKAFRVYEKCETLGLFISFHTGVHWHRMKDSALMLYDEVAFNFQNLRFSMEHMGGYSFFNEALAVMVNNSREGIQPRVFAGWTSITNNGDAWSISDEQLKILLKQTSENNSIFGIDFPFNNIEKTQSAIARIQNLDIPNQTKDKILGKNLADALGIEL</sequence>
<dbReference type="InterPro" id="IPR032466">
    <property type="entry name" value="Metal_Hydrolase"/>
</dbReference>
<proteinExistence type="predicted"/>
<dbReference type="Gene3D" id="3.20.20.140">
    <property type="entry name" value="Metal-dependent hydrolases"/>
    <property type="match status" value="1"/>
</dbReference>
<protein>
    <recommendedName>
        <fullName evidence="2">Amidohydrolase-related domain-containing protein</fullName>
    </recommendedName>
</protein>
<accession>A0A645DLV9</accession>
<reference evidence="3" key="1">
    <citation type="submission" date="2019-08" db="EMBL/GenBank/DDBJ databases">
        <authorList>
            <person name="Kucharzyk K."/>
            <person name="Murdoch R.W."/>
            <person name="Higgins S."/>
            <person name="Loffler F."/>
        </authorList>
    </citation>
    <scope>NUCLEOTIDE SEQUENCE</scope>
</reference>
<gene>
    <name evidence="3" type="ORF">SDC9_137388</name>
</gene>
<dbReference type="AlphaFoldDB" id="A0A645DLV9"/>
<dbReference type="EMBL" id="VSSQ01037550">
    <property type="protein sequence ID" value="MPM90267.1"/>
    <property type="molecule type" value="Genomic_DNA"/>
</dbReference>
<dbReference type="PANTHER" id="PTHR21240">
    <property type="entry name" value="2-AMINO-3-CARBOXYLMUCONATE-6-SEMIALDEHYDE DECARBOXYLASE"/>
    <property type="match status" value="1"/>
</dbReference>
<comment type="caution">
    <text evidence="3">The sequence shown here is derived from an EMBL/GenBank/DDBJ whole genome shotgun (WGS) entry which is preliminary data.</text>
</comment>
<keyword evidence="1" id="KW-0456">Lyase</keyword>